<dbReference type="AlphaFoldDB" id="A0A401FUH0"/>
<feature type="region of interest" description="Disordered" evidence="2">
    <location>
        <begin position="113"/>
        <end position="143"/>
    </location>
</feature>
<keyword evidence="1" id="KW-0175">Coiled coil</keyword>
<dbReference type="PROSITE" id="PS51782">
    <property type="entry name" value="LYSM"/>
    <property type="match status" value="1"/>
</dbReference>
<keyword evidence="3" id="KW-0812">Transmembrane</keyword>
<dbReference type="Proteomes" id="UP000288096">
    <property type="component" value="Unassembled WGS sequence"/>
</dbReference>
<dbReference type="SUPFAM" id="SSF54106">
    <property type="entry name" value="LysM domain"/>
    <property type="match status" value="1"/>
</dbReference>
<dbReference type="EMBL" id="BEXT01000001">
    <property type="protein sequence ID" value="GBC60637.1"/>
    <property type="molecule type" value="Genomic_DNA"/>
</dbReference>
<feature type="domain" description="LysM" evidence="4">
    <location>
        <begin position="150"/>
        <end position="194"/>
    </location>
</feature>
<dbReference type="InterPro" id="IPR036779">
    <property type="entry name" value="LysM_dom_sf"/>
</dbReference>
<feature type="compositionally biased region" description="Polar residues" evidence="2">
    <location>
        <begin position="124"/>
        <end position="140"/>
    </location>
</feature>
<dbReference type="PANTHER" id="PTHR33734">
    <property type="entry name" value="LYSM DOMAIN-CONTAINING GPI-ANCHORED PROTEIN 2"/>
    <property type="match status" value="1"/>
</dbReference>
<evidence type="ECO:0000256" key="1">
    <source>
        <dbReference type="SAM" id="Coils"/>
    </source>
</evidence>
<dbReference type="Gene3D" id="1.20.5.340">
    <property type="match status" value="1"/>
</dbReference>
<dbReference type="InterPro" id="IPR018392">
    <property type="entry name" value="LysM"/>
</dbReference>
<dbReference type="PANTHER" id="PTHR33734:SF22">
    <property type="entry name" value="MEMBRANE-BOUND LYTIC MUREIN TRANSGLYCOSYLASE D"/>
    <property type="match status" value="1"/>
</dbReference>
<dbReference type="GO" id="GO:0008932">
    <property type="term" value="F:lytic endotransglycosylase activity"/>
    <property type="evidence" value="ECO:0007669"/>
    <property type="project" value="TreeGrafter"/>
</dbReference>
<evidence type="ECO:0000313" key="5">
    <source>
        <dbReference type="EMBL" id="GBC60637.1"/>
    </source>
</evidence>
<evidence type="ECO:0000313" key="6">
    <source>
        <dbReference type="Proteomes" id="UP000288096"/>
    </source>
</evidence>
<reference evidence="6" key="1">
    <citation type="submission" date="2017-11" db="EMBL/GenBank/DDBJ databases">
        <authorList>
            <person name="Watanabe M."/>
            <person name="Kojima H."/>
        </authorList>
    </citation>
    <scope>NUCLEOTIDE SEQUENCE [LARGE SCALE GENOMIC DNA]</scope>
    <source>
        <strain evidence="6">Tokyo 01</strain>
    </source>
</reference>
<reference evidence="6" key="2">
    <citation type="submission" date="2019-01" db="EMBL/GenBank/DDBJ databases">
        <title>Genome sequence of Desulfonema ishimotonii strain Tokyo 01.</title>
        <authorList>
            <person name="Fukui M."/>
        </authorList>
    </citation>
    <scope>NUCLEOTIDE SEQUENCE [LARGE SCALE GENOMIC DNA]</scope>
    <source>
        <strain evidence="6">Tokyo 01</strain>
    </source>
</reference>
<dbReference type="Pfam" id="PF01476">
    <property type="entry name" value="LysM"/>
    <property type="match status" value="1"/>
</dbReference>
<organism evidence="5 6">
    <name type="scientific">Desulfonema ishimotonii</name>
    <dbReference type="NCBI Taxonomy" id="45657"/>
    <lineage>
        <taxon>Bacteria</taxon>
        <taxon>Pseudomonadati</taxon>
        <taxon>Thermodesulfobacteriota</taxon>
        <taxon>Desulfobacteria</taxon>
        <taxon>Desulfobacterales</taxon>
        <taxon>Desulfococcaceae</taxon>
        <taxon>Desulfonema</taxon>
    </lineage>
</organism>
<comment type="caution">
    <text evidence="5">The sequence shown here is derived from an EMBL/GenBank/DDBJ whole genome shotgun (WGS) entry which is preliminary data.</text>
</comment>
<feature type="transmembrane region" description="Helical" evidence="3">
    <location>
        <begin position="12"/>
        <end position="31"/>
    </location>
</feature>
<sequence length="196" mass="21829">MAMKTKKDITMPIILAGAAGITILICIGLFYPKGDSSAEKEAFEARILRLEERIDMLESKERENNSRFSASEEAIGSFSTQAERLQAIPIEIESIQKKIEYLDKRQGNLEQKIAKSARKPRPSAQKSVKSAKTGKKSPSVSKPAAGAASSYYYVKSGDTLYSIARRYSLTVEQLLRLNNMSEDAVLHLNQKLRVSR</sequence>
<dbReference type="Gene3D" id="3.10.350.10">
    <property type="entry name" value="LysM domain"/>
    <property type="match status" value="1"/>
</dbReference>
<evidence type="ECO:0000256" key="2">
    <source>
        <dbReference type="SAM" id="MobiDB-lite"/>
    </source>
</evidence>
<proteinExistence type="predicted"/>
<keyword evidence="6" id="KW-1185">Reference proteome</keyword>
<dbReference type="CDD" id="cd00118">
    <property type="entry name" value="LysM"/>
    <property type="match status" value="1"/>
</dbReference>
<dbReference type="SMART" id="SM00257">
    <property type="entry name" value="LysM"/>
    <property type="match status" value="1"/>
</dbReference>
<accession>A0A401FUH0</accession>
<evidence type="ECO:0000256" key="3">
    <source>
        <dbReference type="SAM" id="Phobius"/>
    </source>
</evidence>
<gene>
    <name evidence="5" type="ORF">DENIS_1594</name>
</gene>
<name>A0A401FUH0_9BACT</name>
<protein>
    <recommendedName>
        <fullName evidence="4">LysM domain-containing protein</fullName>
    </recommendedName>
</protein>
<keyword evidence="3" id="KW-0472">Membrane</keyword>
<keyword evidence="3" id="KW-1133">Transmembrane helix</keyword>
<feature type="coiled-coil region" evidence="1">
    <location>
        <begin position="40"/>
        <end position="67"/>
    </location>
</feature>
<evidence type="ECO:0000259" key="4">
    <source>
        <dbReference type="PROSITE" id="PS51782"/>
    </source>
</evidence>